<gene>
    <name evidence="1" type="ORF">RHODGE_RHODGE_01479</name>
</gene>
<dbReference type="EMBL" id="UWOC01000122">
    <property type="protein sequence ID" value="VCU08306.1"/>
    <property type="molecule type" value="Genomic_DNA"/>
</dbReference>
<organism evidence="1 2">
    <name type="scientific">Rhodoplanes serenus</name>
    <dbReference type="NCBI Taxonomy" id="200615"/>
    <lineage>
        <taxon>Bacteria</taxon>
        <taxon>Pseudomonadati</taxon>
        <taxon>Pseudomonadota</taxon>
        <taxon>Alphaproteobacteria</taxon>
        <taxon>Hyphomicrobiales</taxon>
        <taxon>Nitrobacteraceae</taxon>
        <taxon>Rhodoplanes</taxon>
    </lineage>
</organism>
<protein>
    <submittedName>
        <fullName evidence="1">Uncharacterized protein</fullName>
    </submittedName>
</protein>
<keyword evidence="2" id="KW-1185">Reference proteome</keyword>
<comment type="caution">
    <text evidence="1">The sequence shown here is derived from an EMBL/GenBank/DDBJ whole genome shotgun (WGS) entry which is preliminary data.</text>
</comment>
<proteinExistence type="predicted"/>
<reference evidence="2" key="1">
    <citation type="submission" date="2018-10" db="EMBL/GenBank/DDBJ databases">
        <authorList>
            <person name="Peiro R."/>
            <person name="Begona"/>
            <person name="Cbmso G."/>
            <person name="Lopez M."/>
            <person name="Gonzalez S."/>
            <person name="Sacristan E."/>
            <person name="Castillo E."/>
        </authorList>
    </citation>
    <scope>NUCLEOTIDE SEQUENCE [LARGE SCALE GENOMIC DNA]</scope>
</reference>
<evidence type="ECO:0000313" key="2">
    <source>
        <dbReference type="Proteomes" id="UP000289200"/>
    </source>
</evidence>
<dbReference type="AlphaFoldDB" id="A0A447CSS5"/>
<name>A0A447CSS5_9BRAD</name>
<evidence type="ECO:0000313" key="1">
    <source>
        <dbReference type="EMBL" id="VCU08306.1"/>
    </source>
</evidence>
<accession>A0A447CSS5</accession>
<sequence>MRHVNVGRSRWVRRFAARAELFSAARRSSRPFSQLKRAWAVPPFGAVICTTALALPGTGAGAVPVS</sequence>
<dbReference type="Proteomes" id="UP000289200">
    <property type="component" value="Unassembled WGS sequence"/>
</dbReference>